<protein>
    <submittedName>
        <fullName evidence="7">Membrane protein</fullName>
    </submittedName>
</protein>
<evidence type="ECO:0000256" key="5">
    <source>
        <dbReference type="ARBA" id="ARBA00023136"/>
    </source>
</evidence>
<dbReference type="InterPro" id="IPR051461">
    <property type="entry name" value="UPF0750_membrane"/>
</dbReference>
<evidence type="ECO:0000313" key="8">
    <source>
        <dbReference type="Proteomes" id="UP000282321"/>
    </source>
</evidence>
<comment type="caution">
    <text evidence="7">The sequence shown here is derived from an EMBL/GenBank/DDBJ whole genome shotgun (WGS) entry which is preliminary data.</text>
</comment>
<keyword evidence="5 6" id="KW-0472">Membrane</keyword>
<accession>A0A660S6N7</accession>
<keyword evidence="3 6" id="KW-0812">Transmembrane</keyword>
<comment type="subcellular location">
    <subcellularLocation>
        <location evidence="1">Cell membrane</location>
        <topology evidence="1">Multi-pass membrane protein</topology>
    </subcellularLocation>
</comment>
<proteinExistence type="predicted"/>
<keyword evidence="2" id="KW-1003">Cell membrane</keyword>
<dbReference type="Pfam" id="PF02588">
    <property type="entry name" value="YitT_membrane"/>
    <property type="match status" value="1"/>
</dbReference>
<dbReference type="Proteomes" id="UP000282321">
    <property type="component" value="Unassembled WGS sequence"/>
</dbReference>
<feature type="transmembrane region" description="Helical" evidence="6">
    <location>
        <begin position="84"/>
        <end position="103"/>
    </location>
</feature>
<dbReference type="GO" id="GO:0005886">
    <property type="term" value="C:plasma membrane"/>
    <property type="evidence" value="ECO:0007669"/>
    <property type="project" value="UniProtKB-SubCell"/>
</dbReference>
<evidence type="ECO:0000256" key="2">
    <source>
        <dbReference type="ARBA" id="ARBA00022475"/>
    </source>
</evidence>
<sequence length="104" mass="11505">MKKDRLKKHVIDYSGITIGALLYGIGYSWFLIPFKIAPGGVGGLSQILYFKLHIPAGISMLIFNIPLFFIGIKYLGKSFGIKTLYAIVVGSIFTDIFAISNLMK</sequence>
<dbReference type="EMBL" id="QNBC01000095">
    <property type="protein sequence ID" value="RKX65358.1"/>
    <property type="molecule type" value="Genomic_DNA"/>
</dbReference>
<evidence type="ECO:0000313" key="7">
    <source>
        <dbReference type="EMBL" id="RKX65358.1"/>
    </source>
</evidence>
<feature type="transmembrane region" description="Helical" evidence="6">
    <location>
        <begin position="52"/>
        <end position="72"/>
    </location>
</feature>
<evidence type="ECO:0000256" key="3">
    <source>
        <dbReference type="ARBA" id="ARBA00022692"/>
    </source>
</evidence>
<name>A0A660S6N7_UNCT6</name>
<organism evidence="7 8">
    <name type="scientific">candidate division TA06 bacterium</name>
    <dbReference type="NCBI Taxonomy" id="2250710"/>
    <lineage>
        <taxon>Bacteria</taxon>
        <taxon>Bacteria division TA06</taxon>
    </lineage>
</organism>
<reference evidence="7 8" key="1">
    <citation type="submission" date="2018-06" db="EMBL/GenBank/DDBJ databases">
        <title>Extensive metabolic versatility and redundancy in microbially diverse, dynamic hydrothermal sediments.</title>
        <authorList>
            <person name="Dombrowski N."/>
            <person name="Teske A."/>
            <person name="Baker B.J."/>
        </authorList>
    </citation>
    <scope>NUCLEOTIDE SEQUENCE [LARGE SCALE GENOMIC DNA]</scope>
    <source>
        <strain evidence="7">B35_G9</strain>
    </source>
</reference>
<dbReference type="PANTHER" id="PTHR33545">
    <property type="entry name" value="UPF0750 MEMBRANE PROTEIN YITT-RELATED"/>
    <property type="match status" value="1"/>
</dbReference>
<gene>
    <name evidence="7" type="ORF">DRP44_06540</name>
</gene>
<feature type="non-terminal residue" evidence="7">
    <location>
        <position position="104"/>
    </location>
</feature>
<feature type="transmembrane region" description="Helical" evidence="6">
    <location>
        <begin position="12"/>
        <end position="32"/>
    </location>
</feature>
<evidence type="ECO:0000256" key="6">
    <source>
        <dbReference type="SAM" id="Phobius"/>
    </source>
</evidence>
<evidence type="ECO:0000256" key="4">
    <source>
        <dbReference type="ARBA" id="ARBA00022989"/>
    </source>
</evidence>
<dbReference type="InterPro" id="IPR003740">
    <property type="entry name" value="YitT"/>
</dbReference>
<evidence type="ECO:0000256" key="1">
    <source>
        <dbReference type="ARBA" id="ARBA00004651"/>
    </source>
</evidence>
<dbReference type="AlphaFoldDB" id="A0A660S6N7"/>
<dbReference type="PANTHER" id="PTHR33545:SF5">
    <property type="entry name" value="UPF0750 MEMBRANE PROTEIN YITT"/>
    <property type="match status" value="1"/>
</dbReference>
<keyword evidence="4 6" id="KW-1133">Transmembrane helix</keyword>